<gene>
    <name evidence="4" type="ORF">LWI28_027219</name>
</gene>
<dbReference type="InterPro" id="IPR023213">
    <property type="entry name" value="CAT-like_dom_sf"/>
</dbReference>
<evidence type="ECO:0000313" key="5">
    <source>
        <dbReference type="Proteomes" id="UP001064489"/>
    </source>
</evidence>
<evidence type="ECO:0000313" key="4">
    <source>
        <dbReference type="EMBL" id="KAI9187360.1"/>
    </source>
</evidence>
<dbReference type="EMBL" id="JAJSOW010000100">
    <property type="protein sequence ID" value="KAI9187360.1"/>
    <property type="molecule type" value="Genomic_DNA"/>
</dbReference>
<keyword evidence="3" id="KW-0012">Acyltransferase</keyword>
<comment type="caution">
    <text evidence="4">The sequence shown here is derived from an EMBL/GenBank/DDBJ whole genome shotgun (WGS) entry which is preliminary data.</text>
</comment>
<dbReference type="AlphaFoldDB" id="A0AAD5J727"/>
<reference evidence="4" key="1">
    <citation type="journal article" date="2022" name="Plant J.">
        <title>Strategies of tolerance reflected in two North American maple genomes.</title>
        <authorList>
            <person name="McEvoy S.L."/>
            <person name="Sezen U.U."/>
            <person name="Trouern-Trend A."/>
            <person name="McMahon S.M."/>
            <person name="Schaberg P.G."/>
            <person name="Yang J."/>
            <person name="Wegrzyn J.L."/>
            <person name="Swenson N.G."/>
        </authorList>
    </citation>
    <scope>NUCLEOTIDE SEQUENCE</scope>
    <source>
        <strain evidence="4">91603</strain>
    </source>
</reference>
<evidence type="ECO:0000256" key="1">
    <source>
        <dbReference type="ARBA" id="ARBA00009861"/>
    </source>
</evidence>
<keyword evidence="2" id="KW-0808">Transferase</keyword>
<dbReference type="GO" id="GO:0016746">
    <property type="term" value="F:acyltransferase activity"/>
    <property type="evidence" value="ECO:0007669"/>
    <property type="project" value="UniProtKB-KW"/>
</dbReference>
<evidence type="ECO:0000256" key="2">
    <source>
        <dbReference type="ARBA" id="ARBA00022679"/>
    </source>
</evidence>
<accession>A0AAD5J727</accession>
<dbReference type="Gene3D" id="3.30.559.10">
    <property type="entry name" value="Chloramphenicol acetyltransferase-like domain"/>
    <property type="match status" value="2"/>
</dbReference>
<organism evidence="4 5">
    <name type="scientific">Acer negundo</name>
    <name type="common">Box elder</name>
    <dbReference type="NCBI Taxonomy" id="4023"/>
    <lineage>
        <taxon>Eukaryota</taxon>
        <taxon>Viridiplantae</taxon>
        <taxon>Streptophyta</taxon>
        <taxon>Embryophyta</taxon>
        <taxon>Tracheophyta</taxon>
        <taxon>Spermatophyta</taxon>
        <taxon>Magnoliopsida</taxon>
        <taxon>eudicotyledons</taxon>
        <taxon>Gunneridae</taxon>
        <taxon>Pentapetalae</taxon>
        <taxon>rosids</taxon>
        <taxon>malvids</taxon>
        <taxon>Sapindales</taxon>
        <taxon>Sapindaceae</taxon>
        <taxon>Hippocastanoideae</taxon>
        <taxon>Acereae</taxon>
        <taxon>Acer</taxon>
    </lineage>
</organism>
<sequence length="362" mass="40758">MDVVKIISTCTEIIKPSCPTPPHLKTYTLSLLDQFNIDGRYPMMLFYSSGTTKNSLKKSLAQTLSYYYPYAGRVNLDGCSIDCDDSGAPFIEAHVANTMSEILQRLEFDVLAQLLPFKNDQNKLHGNKSIIVVQVNYFSCGGVAITISFKHVIADGPASANFIKAWSDNNHNHLYTSTIIKDDVVFDCASVFPQQDLPLKALWKNCFQVSVPLGEALVKRFTFDGTKMDALRAKIGDHPTRFEAVTTLILVAAADAARERETDDVKPKNVALIPINIRKRMNPPFPEKCLGNVGQATVVKWEMEERIEYNSFAKRIRESIRKMDDKYARKLNESGGFLNDLENVNEEISKMNVYFVSTMDKE</sequence>
<proteinExistence type="inferred from homology"/>
<comment type="similarity">
    <text evidence="1">Belongs to the plant acyltransferase family.</text>
</comment>
<protein>
    <submittedName>
        <fullName evidence="4">Uncharacterized protein</fullName>
    </submittedName>
</protein>
<dbReference type="Proteomes" id="UP001064489">
    <property type="component" value="Chromosome 3"/>
</dbReference>
<name>A0AAD5J727_ACENE</name>
<reference evidence="4" key="2">
    <citation type="submission" date="2023-02" db="EMBL/GenBank/DDBJ databases">
        <authorList>
            <person name="Swenson N.G."/>
            <person name="Wegrzyn J.L."/>
            <person name="Mcevoy S.L."/>
        </authorList>
    </citation>
    <scope>NUCLEOTIDE SEQUENCE</scope>
    <source>
        <strain evidence="4">91603</strain>
        <tissue evidence="4">Leaf</tissue>
    </source>
</reference>
<evidence type="ECO:0000256" key="3">
    <source>
        <dbReference type="ARBA" id="ARBA00023315"/>
    </source>
</evidence>
<keyword evidence="5" id="KW-1185">Reference proteome</keyword>
<dbReference type="PANTHER" id="PTHR31623:SF28">
    <property type="entry name" value="BAHD ACYLTRANSFERASE"/>
    <property type="match status" value="1"/>
</dbReference>
<dbReference type="Pfam" id="PF02458">
    <property type="entry name" value="Transferase"/>
    <property type="match status" value="1"/>
</dbReference>
<dbReference type="PANTHER" id="PTHR31623">
    <property type="entry name" value="F21J9.9"/>
    <property type="match status" value="1"/>
</dbReference>